<evidence type="ECO:0000313" key="2">
    <source>
        <dbReference type="Proteomes" id="UP000176988"/>
    </source>
</evidence>
<proteinExistence type="predicted"/>
<dbReference type="Proteomes" id="UP000176988">
    <property type="component" value="Unassembled WGS sequence"/>
</dbReference>
<sequence length="123" mass="13607">MDILVFGNTVYEPDSLPLKVLPDLRRQLPGNRFLTLDPNEEWDISGDLIVIDTVINLSEPTIFKSLNAFQTSPRCSTHDFDALAQLRLLDKLGRIGRVTVIGLPPQMSEAAASDFIATVLAEL</sequence>
<organism evidence="1 2">
    <name type="scientific">Candidatus Uhrbacteria bacterium RIFOXYC2_FULL_47_19</name>
    <dbReference type="NCBI Taxonomy" id="1802424"/>
    <lineage>
        <taxon>Bacteria</taxon>
        <taxon>Candidatus Uhriibacteriota</taxon>
    </lineage>
</organism>
<dbReference type="AlphaFoldDB" id="A0A1F7WDE6"/>
<protein>
    <recommendedName>
        <fullName evidence="3">Hydrogenase maturation protease</fullName>
    </recommendedName>
</protein>
<comment type="caution">
    <text evidence="1">The sequence shown here is derived from an EMBL/GenBank/DDBJ whole genome shotgun (WGS) entry which is preliminary data.</text>
</comment>
<evidence type="ECO:0000313" key="1">
    <source>
        <dbReference type="EMBL" id="OGM00409.1"/>
    </source>
</evidence>
<dbReference type="EMBL" id="MGFG01000032">
    <property type="protein sequence ID" value="OGM00409.1"/>
    <property type="molecule type" value="Genomic_DNA"/>
</dbReference>
<accession>A0A1F7WDE6</accession>
<name>A0A1F7WDE6_9BACT</name>
<evidence type="ECO:0008006" key="3">
    <source>
        <dbReference type="Google" id="ProtNLM"/>
    </source>
</evidence>
<gene>
    <name evidence="1" type="ORF">A2480_04115</name>
</gene>
<reference evidence="1 2" key="1">
    <citation type="journal article" date="2016" name="Nat. Commun.">
        <title>Thousands of microbial genomes shed light on interconnected biogeochemical processes in an aquifer system.</title>
        <authorList>
            <person name="Anantharaman K."/>
            <person name="Brown C.T."/>
            <person name="Hug L.A."/>
            <person name="Sharon I."/>
            <person name="Castelle C.J."/>
            <person name="Probst A.J."/>
            <person name="Thomas B.C."/>
            <person name="Singh A."/>
            <person name="Wilkins M.J."/>
            <person name="Karaoz U."/>
            <person name="Brodie E.L."/>
            <person name="Williams K.H."/>
            <person name="Hubbard S.S."/>
            <person name="Banfield J.F."/>
        </authorList>
    </citation>
    <scope>NUCLEOTIDE SEQUENCE [LARGE SCALE GENOMIC DNA]</scope>
</reference>